<organism evidence="4 5">
    <name type="scientific">Rhodococcus olei</name>
    <dbReference type="NCBI Taxonomy" id="2161675"/>
    <lineage>
        <taxon>Bacteria</taxon>
        <taxon>Bacillati</taxon>
        <taxon>Actinomycetota</taxon>
        <taxon>Actinomycetes</taxon>
        <taxon>Mycobacteriales</taxon>
        <taxon>Nocardiaceae</taxon>
        <taxon>Rhodococcus</taxon>
    </lineage>
</organism>
<accession>A0ABP8P5P7</accession>
<proteinExistence type="inferred from homology"/>
<dbReference type="NCBIfam" id="TIGR00369">
    <property type="entry name" value="unchar_dom_1"/>
    <property type="match status" value="1"/>
</dbReference>
<dbReference type="SUPFAM" id="SSF54637">
    <property type="entry name" value="Thioesterase/thiol ester dehydrase-isomerase"/>
    <property type="match status" value="2"/>
</dbReference>
<evidence type="ECO:0000313" key="5">
    <source>
        <dbReference type="Proteomes" id="UP001501183"/>
    </source>
</evidence>
<dbReference type="InterPro" id="IPR029069">
    <property type="entry name" value="HotDog_dom_sf"/>
</dbReference>
<dbReference type="PANTHER" id="PTHR21660:SF1">
    <property type="entry name" value="ACYL-COENZYME A THIOESTERASE 13"/>
    <property type="match status" value="1"/>
</dbReference>
<evidence type="ECO:0000256" key="1">
    <source>
        <dbReference type="ARBA" id="ARBA00008324"/>
    </source>
</evidence>
<dbReference type="CDD" id="cd03443">
    <property type="entry name" value="PaaI_thioesterase"/>
    <property type="match status" value="1"/>
</dbReference>
<dbReference type="PANTHER" id="PTHR21660">
    <property type="entry name" value="THIOESTERASE SUPERFAMILY MEMBER-RELATED"/>
    <property type="match status" value="1"/>
</dbReference>
<evidence type="ECO:0000259" key="3">
    <source>
        <dbReference type="Pfam" id="PF03061"/>
    </source>
</evidence>
<gene>
    <name evidence="4" type="ORF">GCM10023094_32350</name>
</gene>
<dbReference type="InterPro" id="IPR003736">
    <property type="entry name" value="PAAI_dom"/>
</dbReference>
<comment type="caution">
    <text evidence="4">The sequence shown here is derived from an EMBL/GenBank/DDBJ whole genome shotgun (WGS) entry which is preliminary data.</text>
</comment>
<evidence type="ECO:0000256" key="2">
    <source>
        <dbReference type="ARBA" id="ARBA00022801"/>
    </source>
</evidence>
<keyword evidence="2" id="KW-0378">Hydrolase</keyword>
<keyword evidence="5" id="KW-1185">Reference proteome</keyword>
<dbReference type="EMBL" id="BAABFB010000050">
    <property type="protein sequence ID" value="GAA4482441.1"/>
    <property type="molecule type" value="Genomic_DNA"/>
</dbReference>
<dbReference type="InterPro" id="IPR039298">
    <property type="entry name" value="ACOT13"/>
</dbReference>
<name>A0ABP8P5P7_9NOCA</name>
<sequence length="303" mass="31153">MGMTSTNAPRIDRLLALMGARPAPIEPGRTEYAQEVGARFHDHRGRTILGSVGVLVDAVPGGAVGRSVPAGTQTVLSQVTATLAAPLPDRGDVVARGHAVHLDLEAGIGLSAGDLTGPDGQVCGVLTSRSIVVTRGATHADEVFDGDPLPVPVPEPVTDRAEFADLPGLQVVTSIASGAVARGPLAGLFGVDMVSVDRGLVVGEFAPQAWMANYFGTVQGGNLIAVSDLLTGLAAQTLTAAAQDYRALDLCIDFVRSPALDGGPVRVRSEVVRAGRRLAVIDTELVDTSGVILSRAHASVQLL</sequence>
<protein>
    <recommendedName>
        <fullName evidence="3">Thioesterase domain-containing protein</fullName>
    </recommendedName>
</protein>
<feature type="domain" description="Thioesterase" evidence="3">
    <location>
        <begin position="215"/>
        <end position="290"/>
    </location>
</feature>
<comment type="similarity">
    <text evidence="1">Belongs to the thioesterase PaaI family.</text>
</comment>
<evidence type="ECO:0000313" key="4">
    <source>
        <dbReference type="EMBL" id="GAA4482441.1"/>
    </source>
</evidence>
<dbReference type="Pfam" id="PF03061">
    <property type="entry name" value="4HBT"/>
    <property type="match status" value="1"/>
</dbReference>
<dbReference type="InterPro" id="IPR006683">
    <property type="entry name" value="Thioestr_dom"/>
</dbReference>
<reference evidence="5" key="1">
    <citation type="journal article" date="2019" name="Int. J. Syst. Evol. Microbiol.">
        <title>The Global Catalogue of Microorganisms (GCM) 10K type strain sequencing project: providing services to taxonomists for standard genome sequencing and annotation.</title>
        <authorList>
            <consortium name="The Broad Institute Genomics Platform"/>
            <consortium name="The Broad Institute Genome Sequencing Center for Infectious Disease"/>
            <person name="Wu L."/>
            <person name="Ma J."/>
        </authorList>
    </citation>
    <scope>NUCLEOTIDE SEQUENCE [LARGE SCALE GENOMIC DNA]</scope>
    <source>
        <strain evidence="5">JCM 32206</strain>
    </source>
</reference>
<dbReference type="Proteomes" id="UP001501183">
    <property type="component" value="Unassembled WGS sequence"/>
</dbReference>
<dbReference type="Gene3D" id="3.10.129.10">
    <property type="entry name" value="Hotdog Thioesterase"/>
    <property type="match status" value="2"/>
</dbReference>